<evidence type="ECO:0000256" key="6">
    <source>
        <dbReference type="PIRSR" id="PIRSR000097-3"/>
    </source>
</evidence>
<proteinExistence type="inferred from homology"/>
<dbReference type="PANTHER" id="PTHR43827:SF3">
    <property type="entry name" value="NADP-DEPENDENT OXIDOREDUCTASE DOMAIN-CONTAINING PROTEIN"/>
    <property type="match status" value="1"/>
</dbReference>
<dbReference type="InterPro" id="IPR020471">
    <property type="entry name" value="AKR"/>
</dbReference>
<dbReference type="InterPro" id="IPR036812">
    <property type="entry name" value="NAD(P)_OxRdtase_dom_sf"/>
</dbReference>
<dbReference type="Proteomes" id="UP000277094">
    <property type="component" value="Unassembled WGS sequence"/>
</dbReference>
<evidence type="ECO:0000256" key="3">
    <source>
        <dbReference type="ARBA" id="ARBA00023002"/>
    </source>
</evidence>
<sequence>MDIPIYDLNDGTELPAVGFGTTGLQGADGLEAILTAAENGYRLLDTAVNYGNEMTVGEAIRRSGVPRQEFRVTSKLPGRHHAYDDAIVSTHESLGRLGLEHIDLHLIHWPNPKRDEYSEAWRALVDLQRDGLVTTIGVSNFSAEHLDRIMDTSGVVPAVNQIEMHPYFPQDELRAVHDSLGIRTVAWSPLAKAKALFEEDVVRAAAEAHGVSPAQVVLRWHFQLGSVPIPKSTVPEHQLANGDIFEFELSDDEVDAISGLGREDGRLFGGDPDEHYEM</sequence>
<accession>A0A3N0DUL3</accession>
<evidence type="ECO:0000256" key="5">
    <source>
        <dbReference type="PIRSR" id="PIRSR000097-2"/>
    </source>
</evidence>
<evidence type="ECO:0000256" key="2">
    <source>
        <dbReference type="ARBA" id="ARBA00022857"/>
    </source>
</evidence>
<dbReference type="EMBL" id="RJSG01000002">
    <property type="protein sequence ID" value="RNL79315.1"/>
    <property type="molecule type" value="Genomic_DNA"/>
</dbReference>
<dbReference type="GO" id="GO:0016616">
    <property type="term" value="F:oxidoreductase activity, acting on the CH-OH group of donors, NAD or NADP as acceptor"/>
    <property type="evidence" value="ECO:0007669"/>
    <property type="project" value="UniProtKB-ARBA"/>
</dbReference>
<feature type="binding site" evidence="5">
    <location>
        <position position="108"/>
    </location>
    <ligand>
        <name>substrate</name>
    </ligand>
</feature>
<dbReference type="RefSeq" id="WP_123233817.1">
    <property type="nucleotide sequence ID" value="NZ_RJSG01000002.1"/>
</dbReference>
<organism evidence="8 9">
    <name type="scientific">Nocardioides marmorisolisilvae</name>
    <dbReference type="NCBI Taxonomy" id="1542737"/>
    <lineage>
        <taxon>Bacteria</taxon>
        <taxon>Bacillati</taxon>
        <taxon>Actinomycetota</taxon>
        <taxon>Actinomycetes</taxon>
        <taxon>Propionibacteriales</taxon>
        <taxon>Nocardioidaceae</taxon>
        <taxon>Nocardioides</taxon>
    </lineage>
</organism>
<protein>
    <submittedName>
        <fullName evidence="8">Aldo/keto reductase</fullName>
    </submittedName>
</protein>
<evidence type="ECO:0000256" key="1">
    <source>
        <dbReference type="ARBA" id="ARBA00007905"/>
    </source>
</evidence>
<dbReference type="AlphaFoldDB" id="A0A3N0DUL3"/>
<feature type="active site" description="Proton donor" evidence="4">
    <location>
        <position position="50"/>
    </location>
</feature>
<dbReference type="InterPro" id="IPR018170">
    <property type="entry name" value="Aldo/ket_reductase_CS"/>
</dbReference>
<evidence type="ECO:0000259" key="7">
    <source>
        <dbReference type="Pfam" id="PF00248"/>
    </source>
</evidence>
<feature type="site" description="Lowers pKa of active site Tyr" evidence="6">
    <location>
        <position position="75"/>
    </location>
</feature>
<dbReference type="SUPFAM" id="SSF51430">
    <property type="entry name" value="NAD(P)-linked oxidoreductase"/>
    <property type="match status" value="1"/>
</dbReference>
<dbReference type="Gene3D" id="3.20.20.100">
    <property type="entry name" value="NADP-dependent oxidoreductase domain"/>
    <property type="match status" value="1"/>
</dbReference>
<comment type="caution">
    <text evidence="8">The sequence shown here is derived from an EMBL/GenBank/DDBJ whole genome shotgun (WGS) entry which is preliminary data.</text>
</comment>
<keyword evidence="3" id="KW-0560">Oxidoreductase</keyword>
<name>A0A3N0DUL3_9ACTN</name>
<dbReference type="PROSITE" id="PS00798">
    <property type="entry name" value="ALDOKETO_REDUCTASE_1"/>
    <property type="match status" value="1"/>
</dbReference>
<evidence type="ECO:0000256" key="4">
    <source>
        <dbReference type="PIRSR" id="PIRSR000097-1"/>
    </source>
</evidence>
<evidence type="ECO:0000313" key="8">
    <source>
        <dbReference type="EMBL" id="RNL79315.1"/>
    </source>
</evidence>
<comment type="similarity">
    <text evidence="1">Belongs to the aldo/keto reductase family.</text>
</comment>
<reference evidence="8 9" key="1">
    <citation type="submission" date="2018-11" db="EMBL/GenBank/DDBJ databases">
        <authorList>
            <person name="Li F."/>
        </authorList>
    </citation>
    <scope>NUCLEOTIDE SEQUENCE [LARGE SCALE GENOMIC DNA]</scope>
    <source>
        <strain evidence="8 9">KIS18-7</strain>
    </source>
</reference>
<keyword evidence="9" id="KW-1185">Reference proteome</keyword>
<dbReference type="Pfam" id="PF00248">
    <property type="entry name" value="Aldo_ket_red"/>
    <property type="match status" value="1"/>
</dbReference>
<feature type="domain" description="NADP-dependent oxidoreductase" evidence="7">
    <location>
        <begin position="18"/>
        <end position="259"/>
    </location>
</feature>
<dbReference type="PRINTS" id="PR00069">
    <property type="entry name" value="ALDKETRDTASE"/>
</dbReference>
<dbReference type="FunFam" id="3.20.20.100:FF:000002">
    <property type="entry name" value="2,5-diketo-D-gluconic acid reductase A"/>
    <property type="match status" value="1"/>
</dbReference>
<dbReference type="PANTHER" id="PTHR43827">
    <property type="entry name" value="2,5-DIKETO-D-GLUCONIC ACID REDUCTASE"/>
    <property type="match status" value="1"/>
</dbReference>
<evidence type="ECO:0000313" key="9">
    <source>
        <dbReference type="Proteomes" id="UP000277094"/>
    </source>
</evidence>
<gene>
    <name evidence="8" type="ORF">EFL95_09970</name>
</gene>
<dbReference type="InterPro" id="IPR023210">
    <property type="entry name" value="NADP_OxRdtase_dom"/>
</dbReference>
<dbReference type="OrthoDB" id="9804790at2"/>
<dbReference type="CDD" id="cd19132">
    <property type="entry name" value="AKR_AKR5D1_E1"/>
    <property type="match status" value="1"/>
</dbReference>
<keyword evidence="2" id="KW-0521">NADP</keyword>
<dbReference type="PIRSF" id="PIRSF000097">
    <property type="entry name" value="AKR"/>
    <property type="match status" value="1"/>
</dbReference>